<organism evidence="1 2">
    <name type="scientific">Lindgomyces ingoldianus</name>
    <dbReference type="NCBI Taxonomy" id="673940"/>
    <lineage>
        <taxon>Eukaryota</taxon>
        <taxon>Fungi</taxon>
        <taxon>Dikarya</taxon>
        <taxon>Ascomycota</taxon>
        <taxon>Pezizomycotina</taxon>
        <taxon>Dothideomycetes</taxon>
        <taxon>Pleosporomycetidae</taxon>
        <taxon>Pleosporales</taxon>
        <taxon>Lindgomycetaceae</taxon>
        <taxon>Lindgomyces</taxon>
    </lineage>
</organism>
<dbReference type="Proteomes" id="UP000799755">
    <property type="component" value="Unassembled WGS sequence"/>
</dbReference>
<reference evidence="1" key="1">
    <citation type="journal article" date="2020" name="Stud. Mycol.">
        <title>101 Dothideomycetes genomes: a test case for predicting lifestyles and emergence of pathogens.</title>
        <authorList>
            <person name="Haridas S."/>
            <person name="Albert R."/>
            <person name="Binder M."/>
            <person name="Bloem J."/>
            <person name="Labutti K."/>
            <person name="Salamov A."/>
            <person name="Andreopoulos B."/>
            <person name="Baker S."/>
            <person name="Barry K."/>
            <person name="Bills G."/>
            <person name="Bluhm B."/>
            <person name="Cannon C."/>
            <person name="Castanera R."/>
            <person name="Culley D."/>
            <person name="Daum C."/>
            <person name="Ezra D."/>
            <person name="Gonzalez J."/>
            <person name="Henrissat B."/>
            <person name="Kuo A."/>
            <person name="Liang C."/>
            <person name="Lipzen A."/>
            <person name="Lutzoni F."/>
            <person name="Magnuson J."/>
            <person name="Mondo S."/>
            <person name="Nolan M."/>
            <person name="Ohm R."/>
            <person name="Pangilinan J."/>
            <person name="Park H.-J."/>
            <person name="Ramirez L."/>
            <person name="Alfaro M."/>
            <person name="Sun H."/>
            <person name="Tritt A."/>
            <person name="Yoshinaga Y."/>
            <person name="Zwiers L.-H."/>
            <person name="Turgeon B."/>
            <person name="Goodwin S."/>
            <person name="Spatafora J."/>
            <person name="Crous P."/>
            <person name="Grigoriev I."/>
        </authorList>
    </citation>
    <scope>NUCLEOTIDE SEQUENCE</scope>
    <source>
        <strain evidence="1">ATCC 200398</strain>
    </source>
</reference>
<comment type="caution">
    <text evidence="1">The sequence shown here is derived from an EMBL/GenBank/DDBJ whole genome shotgun (WGS) entry which is preliminary data.</text>
</comment>
<proteinExistence type="predicted"/>
<sequence>MKDSPPDHITNDSLGPEGLEFGPKEFEFGVLRDIYSRQETCTLCRLVVNSLGDQVSKFLRETSGNTEAKFYDSDASCSISWQIDGRILLRDKAGSIKGDRACTRRLRLRWSEASWPDSFVVLMEKKGTTQSLFLARSLENFKPDAALVQRWLRFCDESHGNKCKPFTPDTLISKPFFGVIDVKVMCLTKLPKDARYVALSYMWGRDQWRFQTKRKNIKDLIACGGLNNWHDSLPRTIRDSIRLVTEIGERYLWVDALCIIQDSDRSWALNSRLMNIVYGNAYFTICAADGTHANAGLRALQDPPRYQNIAFYGGGVRLKCLRPAEHYIRNSTWNTRGWTFQERLLSPRTLIFADGRMFFQCRCTARSMDIITEDENAGWSVEFRDSPSLILQKLYSQPLLVYKEALQLYMKRKLTFASDILAAFTGIGNLVCNALGGSLVYGLPTSHFDWALLWEPQDAAARRPQEDDEKFPSWSWCGWKNENMDFQYKDRMLAGVEDNLHDWLVNHTWITWYIRDGNGNLRLVWNGKSGQAAKAELPWKGY</sequence>
<evidence type="ECO:0000313" key="2">
    <source>
        <dbReference type="Proteomes" id="UP000799755"/>
    </source>
</evidence>
<gene>
    <name evidence="1" type="ORF">BDR25DRAFT_225969</name>
</gene>
<evidence type="ECO:0000313" key="1">
    <source>
        <dbReference type="EMBL" id="KAF2470487.1"/>
    </source>
</evidence>
<feature type="non-terminal residue" evidence="1">
    <location>
        <position position="542"/>
    </location>
</feature>
<accession>A0ACB6QW22</accession>
<dbReference type="EMBL" id="MU003508">
    <property type="protein sequence ID" value="KAF2470487.1"/>
    <property type="molecule type" value="Genomic_DNA"/>
</dbReference>
<protein>
    <submittedName>
        <fullName evidence="1">HET-domain-containing protein</fullName>
    </submittedName>
</protein>
<keyword evidence="2" id="KW-1185">Reference proteome</keyword>
<name>A0ACB6QW22_9PLEO</name>